<proteinExistence type="predicted"/>
<dbReference type="Gene3D" id="2.10.220.10">
    <property type="entry name" value="Hormone Receptor, Insulin-like Growth Factor Receptor 1, Chain A, domain 2"/>
    <property type="match status" value="2"/>
</dbReference>
<reference evidence="2" key="1">
    <citation type="submission" date="2012-02" db="EMBL/GenBank/DDBJ databases">
        <title>Genome sequencing of Giardia lamblia Genotypes A2 and B isolates (DH and GS) and comparative analysis with the genomes of Genotypes A1 and E (WB and Pig).</title>
        <authorList>
            <person name="Adam R."/>
            <person name="Dahlstrom E."/>
            <person name="Martens C."/>
            <person name="Bruno D."/>
            <person name="Barbian K."/>
            <person name="Porcella S.F."/>
            <person name="Nash T."/>
        </authorList>
    </citation>
    <scope>NUCLEOTIDE SEQUENCE</scope>
    <source>
        <strain evidence="2">GS</strain>
    </source>
</reference>
<dbReference type="CDD" id="cd00064">
    <property type="entry name" value="FU"/>
    <property type="match status" value="1"/>
</dbReference>
<dbReference type="EMBL" id="AHHH01000108">
    <property type="protein sequence ID" value="ESU41843.1"/>
    <property type="molecule type" value="Genomic_DNA"/>
</dbReference>
<dbReference type="PANTHER" id="PTHR23275">
    <property type="entry name" value="CABRIOLET.-RELATED"/>
    <property type="match status" value="1"/>
</dbReference>
<accession>V6TS86</accession>
<dbReference type="InterPro" id="IPR052798">
    <property type="entry name" value="Giardia_VSA"/>
</dbReference>
<dbReference type="VEuPathDB" id="GiardiaDB:DHA2_152429"/>
<dbReference type="Pfam" id="PF03302">
    <property type="entry name" value="VSP"/>
    <property type="match status" value="1"/>
</dbReference>
<dbReference type="InterPro" id="IPR006212">
    <property type="entry name" value="Furin_repeat"/>
</dbReference>
<feature type="non-terminal residue" evidence="1">
    <location>
        <position position="1"/>
    </location>
</feature>
<reference evidence="1 2" key="2">
    <citation type="journal article" date="2013" name="Genome Biol. Evol.">
        <title>Genome sequencing of Giardia lamblia genotypes A2 and B isolates (DH and GS) and comparative analysis with the genomes of genotypes A1 and E (WB and Pig).</title>
        <authorList>
            <person name="Adam R.D."/>
            <person name="Dahlstrom E.W."/>
            <person name="Martens C.A."/>
            <person name="Bruno D.P."/>
            <person name="Barbian K.D."/>
            <person name="Ricklefs S.M."/>
            <person name="Hernandez M.M."/>
            <person name="Narla N.P."/>
            <person name="Patel R.B."/>
            <person name="Porcella S.F."/>
            <person name="Nash T.E."/>
        </authorList>
    </citation>
    <scope>NUCLEOTIDE SEQUENCE [LARGE SCALE GENOMIC DNA]</scope>
    <source>
        <strain evidence="1 2">GS</strain>
    </source>
</reference>
<protein>
    <submittedName>
        <fullName evidence="1">Variant-specific surface protein</fullName>
    </submittedName>
</protein>
<organism evidence="1 2">
    <name type="scientific">Giardia intestinalis</name>
    <name type="common">Giardia lamblia</name>
    <dbReference type="NCBI Taxonomy" id="5741"/>
    <lineage>
        <taxon>Eukaryota</taxon>
        <taxon>Metamonada</taxon>
        <taxon>Diplomonadida</taxon>
        <taxon>Hexamitidae</taxon>
        <taxon>Giardiinae</taxon>
        <taxon>Giardia</taxon>
    </lineage>
</organism>
<dbReference type="AlphaFoldDB" id="V6TS86"/>
<dbReference type="Proteomes" id="UP000018040">
    <property type="component" value="Unassembled WGS sequence"/>
</dbReference>
<dbReference type="PANTHER" id="PTHR23275:SF100">
    <property type="entry name" value="EGF-LIKE DOMAIN-CONTAINING PROTEIN"/>
    <property type="match status" value="1"/>
</dbReference>
<comment type="caution">
    <text evidence="1">The sequence shown here is derived from an EMBL/GenBank/DDBJ whole genome shotgun (WGS) entry which is preliminary data.</text>
</comment>
<dbReference type="InterPro" id="IPR005127">
    <property type="entry name" value="Giardia_VSP"/>
</dbReference>
<evidence type="ECO:0000313" key="1">
    <source>
        <dbReference type="EMBL" id="ESU41843.1"/>
    </source>
</evidence>
<dbReference type="VEuPathDB" id="GiardiaDB:GL50581_673"/>
<dbReference type="OrthoDB" id="2412841at2759"/>
<evidence type="ECO:0000313" key="2">
    <source>
        <dbReference type="Proteomes" id="UP000018040"/>
    </source>
</evidence>
<name>V6TS86_GIAIN</name>
<gene>
    <name evidence="1" type="ORF">GSB_153772</name>
</gene>
<dbReference type="InterPro" id="IPR009030">
    <property type="entry name" value="Growth_fac_rcpt_cys_sf"/>
</dbReference>
<dbReference type="VEuPathDB" id="GiardiaDB:GL50803_0032607"/>
<sequence length="398" mass="40612">KCNKCKTTGTKTYLKGSAGAGTCVEASQCGPTAFPKDDSANGNKCASCSSASDGGIENCAECSLLTPVSRASAILITCTKCSTNNLSPLKNECMANCPAGTFAGGNICKPCHTSCAECNSNANQDFCTACYPGHVLNKTDSLNTGTCIPECTGRYAENCEKDMCTAVLGGSKYCSKCKSGYVPVDGICVLATTRAPNGCTPGVGVCSSCTSTYFLQSGGCYNTQALPGMAVRTAANGGPCSQCANGQTAASSNCPACAEGCSACNAGQTQQCTACLAGYYLSNSKCFKCTADSNEGSNAVTNISNCVNCAPSSGNHKLITCCPKIDSCTIDTRGDGVDKNIFSTSVVTSVLVLPAFSIGGLAEFLVSDRPIAIAGRYLLEETDPSTVYKPASLCDVST</sequence>
<dbReference type="SUPFAM" id="SSF57184">
    <property type="entry name" value="Growth factor receptor domain"/>
    <property type="match status" value="2"/>
</dbReference>
<dbReference type="SMART" id="SM00261">
    <property type="entry name" value="FU"/>
    <property type="match status" value="3"/>
</dbReference>